<reference evidence="3 6" key="2">
    <citation type="submission" date="2020-03" db="EMBL/GenBank/DDBJ databases">
        <title>Characterization of ganglioside-mimicking enterococci.</title>
        <authorList>
            <person name="Patry R.T."/>
            <person name="Nothaft H."/>
            <person name="Bridger R."/>
            <person name="Shajahan A."/>
            <person name="Huynh S."/>
            <person name="Sanchez S."/>
            <person name="Azadi P."/>
            <person name="Cooper K."/>
            <person name="Miller W.G."/>
            <person name="Parker C.T."/>
            <person name="Wells L."/>
            <person name="Szymanski C.M."/>
        </authorList>
    </citation>
    <scope>NUCLEOTIDE SEQUENCE [LARGE SCALE GENOMIC DNA]</scope>
    <source>
        <strain evidence="3 6">EGM181</strain>
    </source>
</reference>
<evidence type="ECO:0000313" key="7">
    <source>
        <dbReference type="Proteomes" id="UP001183682"/>
    </source>
</evidence>
<evidence type="ECO:0000259" key="1">
    <source>
        <dbReference type="PROSITE" id="PS50943"/>
    </source>
</evidence>
<dbReference type="InterPro" id="IPR001387">
    <property type="entry name" value="Cro/C1-type_HTH"/>
</dbReference>
<dbReference type="Gene3D" id="1.10.260.40">
    <property type="entry name" value="lambda repressor-like DNA-binding domains"/>
    <property type="match status" value="1"/>
</dbReference>
<protein>
    <submittedName>
        <fullName evidence="4">Putative DNA relaxase</fullName>
    </submittedName>
    <submittedName>
        <fullName evidence="2">Replication initiation factor domain-containing protein</fullName>
    </submittedName>
    <submittedName>
        <fullName evidence="3">XRE family transcriptional regulator</fullName>
    </submittedName>
</protein>
<dbReference type="Proteomes" id="UP000254807">
    <property type="component" value="Unassembled WGS sequence"/>
</dbReference>
<name>A0A366U5C8_ENTGA</name>
<accession>A0A366U5C8</accession>
<reference evidence="2" key="3">
    <citation type="submission" date="2023-03" db="EMBL/GenBank/DDBJ databases">
        <authorList>
            <person name="Shen W."/>
            <person name="Cai J."/>
        </authorList>
    </citation>
    <scope>NUCLEOTIDE SEQUENCE</scope>
    <source>
        <strain evidence="2">K69-2</strain>
    </source>
</reference>
<dbReference type="InterPro" id="IPR010982">
    <property type="entry name" value="Lambda_DNA-bd_dom_sf"/>
</dbReference>
<dbReference type="PROSITE" id="PS50943">
    <property type="entry name" value="HTH_CROC1"/>
    <property type="match status" value="1"/>
</dbReference>
<dbReference type="EMBL" id="JARPZN010000013">
    <property type="protein sequence ID" value="MDT2691373.1"/>
    <property type="molecule type" value="Genomic_DNA"/>
</dbReference>
<dbReference type="InterPro" id="IPR040819">
    <property type="entry name" value="Rol_Rep_N"/>
</dbReference>
<dbReference type="EMBL" id="CP050485">
    <property type="protein sequence ID" value="QOG26669.1"/>
    <property type="molecule type" value="Genomic_DNA"/>
</dbReference>
<dbReference type="GO" id="GO:0003743">
    <property type="term" value="F:translation initiation factor activity"/>
    <property type="evidence" value="ECO:0007669"/>
    <property type="project" value="UniProtKB-KW"/>
</dbReference>
<dbReference type="InterPro" id="IPR003491">
    <property type="entry name" value="REP-like_C"/>
</dbReference>
<feature type="domain" description="HTH cro/C1-type" evidence="1">
    <location>
        <begin position="6"/>
        <end position="59"/>
    </location>
</feature>
<dbReference type="Pfam" id="PF18106">
    <property type="entry name" value="Rol_Rep_N"/>
    <property type="match status" value="1"/>
</dbReference>
<dbReference type="SUPFAM" id="SSF47413">
    <property type="entry name" value="lambda repressor-like DNA-binding domains"/>
    <property type="match status" value="1"/>
</dbReference>
<keyword evidence="2" id="KW-0396">Initiation factor</keyword>
<reference evidence="4 5" key="1">
    <citation type="submission" date="2018-06" db="EMBL/GenBank/DDBJ databases">
        <authorList>
            <consortium name="Pathogen Informatics"/>
            <person name="Doyle S."/>
        </authorList>
    </citation>
    <scope>NUCLEOTIDE SEQUENCE [LARGE SCALE GENOMIC DNA]</scope>
    <source>
        <strain evidence="4 5">NCTC12360</strain>
    </source>
</reference>
<evidence type="ECO:0000313" key="5">
    <source>
        <dbReference type="Proteomes" id="UP000254807"/>
    </source>
</evidence>
<keyword evidence="2" id="KW-0648">Protein biosynthesis</keyword>
<dbReference type="AlphaFoldDB" id="A0A366U5C8"/>
<proteinExistence type="predicted"/>
<dbReference type="RefSeq" id="WP_060815654.1">
    <property type="nucleotide sequence ID" value="NZ_CP050485.1"/>
</dbReference>
<evidence type="ECO:0000313" key="3">
    <source>
        <dbReference type="EMBL" id="QOG26669.1"/>
    </source>
</evidence>
<keyword evidence="5" id="KW-1185">Reference proteome</keyword>
<dbReference type="CDD" id="cd00093">
    <property type="entry name" value="HTH_XRE"/>
    <property type="match status" value="1"/>
</dbReference>
<dbReference type="GO" id="GO:0003677">
    <property type="term" value="F:DNA binding"/>
    <property type="evidence" value="ECO:0007669"/>
    <property type="project" value="InterPro"/>
</dbReference>
<gene>
    <name evidence="4" type="primary">nicK_2</name>
    <name evidence="3" type="ORF">EGM181_05025</name>
    <name evidence="4" type="ORF">NCTC12360_01571</name>
    <name evidence="2" type="ORF">P7E30_14450</name>
</gene>
<dbReference type="SMART" id="SM00530">
    <property type="entry name" value="HTH_XRE"/>
    <property type="match status" value="1"/>
</dbReference>
<dbReference type="EMBL" id="UFYW01000001">
    <property type="protein sequence ID" value="STD83111.1"/>
    <property type="molecule type" value="Genomic_DNA"/>
</dbReference>
<evidence type="ECO:0000313" key="2">
    <source>
        <dbReference type="EMBL" id="MDT2691373.1"/>
    </source>
</evidence>
<dbReference type="Pfam" id="PF02486">
    <property type="entry name" value="Rep_trans"/>
    <property type="match status" value="1"/>
</dbReference>
<organism evidence="2 7">
    <name type="scientific">Enterococcus gallinarum</name>
    <dbReference type="NCBI Taxonomy" id="1353"/>
    <lineage>
        <taxon>Bacteria</taxon>
        <taxon>Bacillati</taxon>
        <taxon>Bacillota</taxon>
        <taxon>Bacilli</taxon>
        <taxon>Lactobacillales</taxon>
        <taxon>Enterococcaceae</taxon>
        <taxon>Enterococcus</taxon>
    </lineage>
</organism>
<sequence length="391" mass="46066">MDGTQLKQMRLSRNLTQKLVADTLGWPQSFLSMIENDQRSCSKEQEEALCEFYANFSSFTSLEIKFDYVRVRVPTNDTKTVVEEILGMDFNSFFYAETRLYGYIEMYQKGMIRVLNSKKGDDKGVLIELSGQGCRNYESVLDERNDSWYQFFTRCVSFNGVPRRIDIAVDDFEELFSLHEFAQKLNRGEFDSKFRTWRFQEEKQLLDNLSSGLSVYLGSSQSLMYFCFYQKNYEIAKKQKLPLEEVEVKNRYEIRLRDAKAVSFIEQYLNKVDFSDLTMGILSNQLIMFEGEKNTNVWKPWGKLIQNVGKVNLTMTPEKPNYNRKLMYLKTQPARTMKIVKTVDEILGLNRFGEILEETELREQDEKIVEDEVRAVYEYIQENPDAIHYLL</sequence>
<dbReference type="Pfam" id="PF13560">
    <property type="entry name" value="HTH_31"/>
    <property type="match status" value="1"/>
</dbReference>
<evidence type="ECO:0000313" key="4">
    <source>
        <dbReference type="EMBL" id="STD83111.1"/>
    </source>
</evidence>
<dbReference type="Proteomes" id="UP001183682">
    <property type="component" value="Unassembled WGS sequence"/>
</dbReference>
<evidence type="ECO:0000313" key="6">
    <source>
        <dbReference type="Proteomes" id="UP000516696"/>
    </source>
</evidence>
<dbReference type="OrthoDB" id="2067664at2"/>
<dbReference type="Proteomes" id="UP000516696">
    <property type="component" value="Chromosome"/>
</dbReference>